<comment type="caution">
    <text evidence="1">The sequence shown here is derived from an EMBL/GenBank/DDBJ whole genome shotgun (WGS) entry which is preliminary data.</text>
</comment>
<name>A0A5C8KA11_9BACT</name>
<sequence>MLFPPLKTALSRKGFRSQQFLASAGKSKICYLKFSRIWHPLKSVVAMRAVTPVYPWRKISYFALEGCFYLNNWQLAGCFEE</sequence>
<protein>
    <submittedName>
        <fullName evidence="1">Uncharacterized protein</fullName>
    </submittedName>
</protein>
<dbReference type="RefSeq" id="WP_147920409.1">
    <property type="nucleotide sequence ID" value="NZ_VRTY01000009.1"/>
</dbReference>
<dbReference type="AlphaFoldDB" id="A0A5C8KA11"/>
<evidence type="ECO:0000313" key="1">
    <source>
        <dbReference type="EMBL" id="TXK51314.1"/>
    </source>
</evidence>
<reference evidence="1 2" key="1">
    <citation type="submission" date="2019-08" db="EMBL/GenBank/DDBJ databases">
        <authorList>
            <person name="Shi S."/>
        </authorList>
    </citation>
    <scope>NUCLEOTIDE SEQUENCE [LARGE SCALE GENOMIC DNA]</scope>
    <source>
        <strain evidence="1 2">GY10130</strain>
    </source>
</reference>
<keyword evidence="2" id="KW-1185">Reference proteome</keyword>
<accession>A0A5C8KA11</accession>
<gene>
    <name evidence="1" type="ORF">FVR03_03640</name>
</gene>
<proteinExistence type="predicted"/>
<dbReference type="Proteomes" id="UP000321926">
    <property type="component" value="Unassembled WGS sequence"/>
</dbReference>
<dbReference type="EMBL" id="VRTY01000009">
    <property type="protein sequence ID" value="TXK51314.1"/>
    <property type="molecule type" value="Genomic_DNA"/>
</dbReference>
<evidence type="ECO:0000313" key="2">
    <source>
        <dbReference type="Proteomes" id="UP000321926"/>
    </source>
</evidence>
<organism evidence="1 2">
    <name type="scientific">Pontibacter qinzhouensis</name>
    <dbReference type="NCBI Taxonomy" id="2603253"/>
    <lineage>
        <taxon>Bacteria</taxon>
        <taxon>Pseudomonadati</taxon>
        <taxon>Bacteroidota</taxon>
        <taxon>Cytophagia</taxon>
        <taxon>Cytophagales</taxon>
        <taxon>Hymenobacteraceae</taxon>
        <taxon>Pontibacter</taxon>
    </lineage>
</organism>